<proteinExistence type="predicted"/>
<feature type="region of interest" description="Disordered" evidence="2">
    <location>
        <begin position="838"/>
        <end position="874"/>
    </location>
</feature>
<keyword evidence="1" id="KW-0175">Coiled coil</keyword>
<dbReference type="PANTHER" id="PTHR22928:SF3">
    <property type="entry name" value="TELOMERE-ASSOCIATED PROTEIN RIF1"/>
    <property type="match status" value="1"/>
</dbReference>
<evidence type="ECO:0000256" key="2">
    <source>
        <dbReference type="SAM" id="MobiDB-lite"/>
    </source>
</evidence>
<dbReference type="PANTHER" id="PTHR22928">
    <property type="entry name" value="TELOMERE-ASSOCIATED PROTEIN RIF1"/>
    <property type="match status" value="1"/>
</dbReference>
<feature type="compositionally biased region" description="Polar residues" evidence="2">
    <location>
        <begin position="1091"/>
        <end position="1101"/>
    </location>
</feature>
<evidence type="ECO:0008006" key="5">
    <source>
        <dbReference type="Google" id="ProtNLM"/>
    </source>
</evidence>
<feature type="region of interest" description="Disordered" evidence="2">
    <location>
        <begin position="1044"/>
        <end position="1149"/>
    </location>
</feature>
<evidence type="ECO:0000313" key="3">
    <source>
        <dbReference type="EMBL" id="CAH1156235.1"/>
    </source>
</evidence>
<reference evidence="3" key="2">
    <citation type="submission" date="2022-10" db="EMBL/GenBank/DDBJ databases">
        <authorList>
            <consortium name="ENA_rothamsted_submissions"/>
            <consortium name="culmorum"/>
            <person name="King R."/>
        </authorList>
    </citation>
    <scope>NUCLEOTIDE SEQUENCE</scope>
</reference>
<feature type="region of interest" description="Disordered" evidence="2">
    <location>
        <begin position="1168"/>
        <end position="1213"/>
    </location>
</feature>
<dbReference type="Proteomes" id="UP001153737">
    <property type="component" value="Chromosome 2"/>
</dbReference>
<feature type="compositionally biased region" description="Basic and acidic residues" evidence="2">
    <location>
        <begin position="1173"/>
        <end position="1208"/>
    </location>
</feature>
<feature type="compositionally biased region" description="Polar residues" evidence="2">
    <location>
        <begin position="1756"/>
        <end position="1786"/>
    </location>
</feature>
<feature type="compositionally biased region" description="Low complexity" evidence="2">
    <location>
        <begin position="1601"/>
        <end position="1610"/>
    </location>
</feature>
<dbReference type="OrthoDB" id="5399929at2759"/>
<feature type="region of interest" description="Disordered" evidence="2">
    <location>
        <begin position="1698"/>
        <end position="1786"/>
    </location>
</feature>
<evidence type="ECO:0000256" key="1">
    <source>
        <dbReference type="SAM" id="Coils"/>
    </source>
</evidence>
<accession>A0A9P0GQ74</accession>
<dbReference type="GO" id="GO:0140445">
    <property type="term" value="C:chromosome, telomeric repeat region"/>
    <property type="evidence" value="ECO:0007669"/>
    <property type="project" value="TreeGrafter"/>
</dbReference>
<protein>
    <recommendedName>
        <fullName evidence="5">Telomere-associated protein RIF1</fullName>
    </recommendedName>
</protein>
<feature type="compositionally biased region" description="Polar residues" evidence="2">
    <location>
        <begin position="1045"/>
        <end position="1054"/>
    </location>
</feature>
<feature type="compositionally biased region" description="Low complexity" evidence="2">
    <location>
        <begin position="1729"/>
        <end position="1755"/>
    </location>
</feature>
<evidence type="ECO:0000313" key="4">
    <source>
        <dbReference type="Proteomes" id="UP001153737"/>
    </source>
</evidence>
<feature type="compositionally biased region" description="Polar residues" evidence="2">
    <location>
        <begin position="859"/>
        <end position="874"/>
    </location>
</feature>
<feature type="compositionally biased region" description="Polar residues" evidence="2">
    <location>
        <begin position="1061"/>
        <end position="1082"/>
    </location>
</feature>
<sequence length="2407" mass="273084">MSVKAKQKKFKEDLSSIPTMLENNPAIDQTHIPNQIILIKTDLMSQDEIIRKRALDMLESLLNQKTLEVQTEIVKLLNEDSENEIFHSLIGKSVKKEIIDNIMKAQNFTDILLPWQNLNTMKLNSLLEDVFSNELPKEKCKYFFMSKVIPAMMLLNTEKTLRNTYIEIAFLLSRIIPISELTAEELEKFLKEINTKYIGAISQLRDSGFLNWHKLWIFLVRFCDKNIHNSMDLTNRLLRVVEFAFRNSSVEQRLKGYDCWKELIDNASLDQNHICSSKQIKLLITPLRAKFSKQEVVICKRFDTFVYLLEKLQQKAMLCLPEFLEFCFGSIGDNKNCSRSGQGRSIPQLWIKSTKVLVEIIGHSHGNSIDCLNTKDIIKLEEPIINHRNIQTCYKIIINSVSESCILLKDVEMDSKRMEVIKCMWVTVFDLVVPASESNREKYFQILSGVLDNFINQSTSNPYFQDLVVLVFTVLMSFDKELICECIKLILLQLLTILFTSNNIPVNISENFKQALMHSFSKIIQEEDKVKMMNIIMNCFANLKSHEENISNMAKIWLFLASELISDLNVEKIEEFSKLNEFFLWPALNMHRMEETSKKLITVNWLKIYKKLCQDCEVKKLQVMKDLEKIFKNNPLLSSNVISLLNIMSQFETKFTQDFVNKLMNVSSLILVLPNLKSEDEHKISTLVMQYFEPALECYKTENDEVIKNVSLSIEHILKIHGGFRILEPLTNFLRQSPKEMRTKYSKHLENLLLDLYNKESDVKSYNAKELSKVLAVFSEKEEDTEKKTFVIPTGRSARIANLAKNSPKSPNKQTKAVASPTTLRLFGKDLDTMSPLKLKGSQLNNTPPKKSKIANTGPIKSSTKPSINDESSSEFVEINTEIELKPEKLSDHQREVMKKRREDIPALYQDLSQSMSQDMFSSKSNSKEAIAAPKVVVEYFEPISISTEKNDRHWGIMAEEKHNKIIDNIEECQEASKLTKSTENSEPDLFSKLNSEEAKAAPKVVVEYVEPILISTEKDDRHWGVLAEEKHNKIIDNIEESQEASKLTKSTENSEPDLFSNASNDPITHKSQSSDIISASDNEIPEEESTSQPGESNMTKIEQKISADLFSDENPLPSSVTKKATTGITKKKIEEDAEEKKKRKMEAELSKLKMDIVGAAEFVGAGRRTRLKERLVKPEENTRNKTSPKSEKGRKSLSLERNDRGNDLKVAMNRRKSVGAVITGSYLGSASSQSESIPESNDTQHQENKIDGEINESLKQFNNNPQVEIKSALNEINDKKETPVSSRRVRKTKQATQKISNEIKNSMKSSQLFVEIEVGEDKSLKKELIQENVAQVEMIRNRNRKSSVKRKATRKNEKEENKIDIEGPVAIVNELYKKIEDIPESNETLQKVDESSHCTPQRGQKRKYSTDDDDEDIIQSSQESATKLTPLLNSSKKKLSKISLEQNNEESTMVQEKTVTAADFVVDEKNVSDVPIVENQDSIKVPVVVIEKTDVIKNVDVLLTMEAQTEDLLKEYDEAVNTQDLVKEMQEEQTEEVTKLYEESEDVTSLEIALKQFATLEKEIEESGKKLKDVKDENGVLEDSEVDKEIVAEVPLEANTTQDTTLTHETTQDSSVIQDSTQDDLPSGIQDTQTQPQMTQDTPTQDSHAIYSSEDAGPPVLYFDLPKKPKLTESEQMMCRMDTMSICLPNDSAAVEEPLGSRQNQEEVELTMASNGKEAESIEDILASPSTASPPSSTTPSTPSPRSSNLPSSPVTVDTPNRTSELLDNTMDISPINSKTSSPVSEVSAEIPKAIAIFFREEDEEVEEKSEEKDVENHLEEGSSFSDECETEDALVFENPPDKTPDARKPPLLRPESKDHAPPKDHAPTYSKPMNAVSPVPTKLFLKRRGGGVGVVCSPSTGRIKRLMSHFGPKRAMGGPAEEEEEEIDEGDILRFTRDIPSPLAVPRSGILKRKLSDVSDGDGFSPCAKRKRVNFSDPCLTSKKIFLKDDYKPSLEAKRLFDPVLPSRPAQDELKDIFNGAEEINSESECLETEPSLEIINPMILRKDRPIYPKLVDCKDDVLVILKRVTSPIFITAMTNKLKTKNIKTIGDLAQQSESEINRIPFKVPVVANVYKALDSYYKMKNGVTATEPNSIPKLNGIREVEKKAETVEVQKVDVATEMRSLVEKASKENNTLEDLAKILLSSMDKQKIIGLVKNLDSPITVEDFMEETNHNQVLKRILDQKDPSELLENIHQNMNQAQRENLPWEKLLRDRPVSDLKRGITEAIEQKLFSRTEIIENCFLPLIQTPSDIAGYLKSLSVLDFGDVVVERLENENAAEFFCRIMKSHHTFTPEVLMKTLCDSQVLARKDLLRSFQVCLEAQSDESRKEMMVEMFSFISENLDLCTLGSFHVDFINKLMSKAK</sequence>
<organism evidence="3 4">
    <name type="scientific">Phaedon cochleariae</name>
    <name type="common">Mustard beetle</name>
    <dbReference type="NCBI Taxonomy" id="80249"/>
    <lineage>
        <taxon>Eukaryota</taxon>
        <taxon>Metazoa</taxon>
        <taxon>Ecdysozoa</taxon>
        <taxon>Arthropoda</taxon>
        <taxon>Hexapoda</taxon>
        <taxon>Insecta</taxon>
        <taxon>Pterygota</taxon>
        <taxon>Neoptera</taxon>
        <taxon>Endopterygota</taxon>
        <taxon>Coleoptera</taxon>
        <taxon>Polyphaga</taxon>
        <taxon>Cucujiformia</taxon>
        <taxon>Chrysomeloidea</taxon>
        <taxon>Chrysomelidae</taxon>
        <taxon>Chrysomelinae</taxon>
        <taxon>Chrysomelini</taxon>
        <taxon>Phaedon</taxon>
    </lineage>
</organism>
<reference evidence="3" key="1">
    <citation type="submission" date="2022-01" db="EMBL/GenBank/DDBJ databases">
        <authorList>
            <person name="King R."/>
        </authorList>
    </citation>
    <scope>NUCLEOTIDE SEQUENCE</scope>
</reference>
<dbReference type="GO" id="GO:0000723">
    <property type="term" value="P:telomere maintenance"/>
    <property type="evidence" value="ECO:0007669"/>
    <property type="project" value="TreeGrafter"/>
</dbReference>
<name>A0A9P0GQ74_PHACE</name>
<feature type="coiled-coil region" evidence="1">
    <location>
        <begin position="1551"/>
        <end position="1578"/>
    </location>
</feature>
<feature type="compositionally biased region" description="Basic and acidic residues" evidence="2">
    <location>
        <begin position="1811"/>
        <end position="1822"/>
    </location>
</feature>
<dbReference type="GO" id="GO:0005634">
    <property type="term" value="C:nucleus"/>
    <property type="evidence" value="ECO:0007669"/>
    <property type="project" value="TreeGrafter"/>
</dbReference>
<feature type="region of interest" description="Disordered" evidence="2">
    <location>
        <begin position="1598"/>
        <end position="1659"/>
    </location>
</feature>
<keyword evidence="4" id="KW-1185">Reference proteome</keyword>
<feature type="region of interest" description="Disordered" evidence="2">
    <location>
        <begin position="1803"/>
        <end position="1876"/>
    </location>
</feature>
<dbReference type="EMBL" id="OU896708">
    <property type="protein sequence ID" value="CAH1156235.1"/>
    <property type="molecule type" value="Genomic_DNA"/>
</dbReference>
<gene>
    <name evidence="3" type="ORF">PHAECO_LOCUS6262</name>
</gene>
<feature type="compositionally biased region" description="Low complexity" evidence="2">
    <location>
        <begin position="1631"/>
        <end position="1647"/>
    </location>
</feature>
<feature type="compositionally biased region" description="Basic and acidic residues" evidence="2">
    <location>
        <begin position="1132"/>
        <end position="1149"/>
    </location>
</feature>
<feature type="region of interest" description="Disordered" evidence="2">
    <location>
        <begin position="1387"/>
        <end position="1415"/>
    </location>
</feature>
<feature type="compositionally biased region" description="Basic and acidic residues" evidence="2">
    <location>
        <begin position="1841"/>
        <end position="1868"/>
    </location>
</feature>
<feature type="compositionally biased region" description="Polar residues" evidence="2">
    <location>
        <begin position="1613"/>
        <end position="1625"/>
    </location>
</feature>